<feature type="signal peptide" evidence="2">
    <location>
        <begin position="1"/>
        <end position="24"/>
    </location>
</feature>
<dbReference type="STRING" id="86259.A0A4Z1NS61"/>
<protein>
    <recommendedName>
        <fullName evidence="3">FAS1 domain-containing protein</fullName>
    </recommendedName>
</protein>
<evidence type="ECO:0000313" key="5">
    <source>
        <dbReference type="Proteomes" id="UP000298493"/>
    </source>
</evidence>
<evidence type="ECO:0000259" key="3">
    <source>
        <dbReference type="PROSITE" id="PS50213"/>
    </source>
</evidence>
<dbReference type="SMART" id="SM00554">
    <property type="entry name" value="FAS1"/>
    <property type="match status" value="1"/>
</dbReference>
<dbReference type="Proteomes" id="UP000298493">
    <property type="component" value="Unassembled WGS sequence"/>
</dbReference>
<sequence>MYRPSILSKVCFLILSLFIERGQADCYKDVAGNDVEVWCPTVACGAPDPPKNGDDGVTVIGVQDPGPGGKLKRELWDPLLLDNSTWPQPGFTYQVSPYYKPGAVLRECSGSVVTSYDTIHANLNGRGQTWLLGVVKSSPFSKKTSNFHEESCISQTTFRCRLFTTPLKPSATLNITSPAAFRKLINAFIAYDNITSTTFFIPSDTALSKSCSYTLAPGEARTLMNAQSVKDFVAYSPSLLDGAFFKAGNGEDITITVKADGTKYANNIKIVRQDIIVENGVVHIIDGLFSSPSTSCAGPPISKTVTVISTIYQQSTVYQPGPTIYQPGNPVIQGTNCLPAPTTTIYPGSCPPPTTTVFKGQGTCPAPTTVTATGLSCTLSAISTSTVFPTTCAPQVPGLSCTPSVMSTSTIFPTTCASHVPGSSCTPLRITLPPTGYPPPGSSCPLTSGCPLVSTSITTTTIAGPPGPTMCPVCPSGTTCSPTTLCMPSTTTSIRTSIVPAQPGPTSYITLSICPPIVQPPSIGHPPEDCDENEVPYGPKNPRPGWPNSAICSAMGGCGGSTSPVPAIPTTKPSISTPAEGNSGGGYGQTRPGRW</sequence>
<name>A0A4Z1NS61_9PEZI</name>
<dbReference type="EMBL" id="SNSC02000013">
    <property type="protein sequence ID" value="TID18922.1"/>
    <property type="molecule type" value="Genomic_DNA"/>
</dbReference>
<dbReference type="AlphaFoldDB" id="A0A4Z1NS61"/>
<dbReference type="SUPFAM" id="SSF82153">
    <property type="entry name" value="FAS1 domain"/>
    <property type="match status" value="1"/>
</dbReference>
<feature type="domain" description="FAS1" evidence="3">
    <location>
        <begin position="168"/>
        <end position="289"/>
    </location>
</feature>
<accession>A0A4Z1NS61</accession>
<dbReference type="InterPro" id="IPR000782">
    <property type="entry name" value="FAS1_domain"/>
</dbReference>
<dbReference type="Gene3D" id="2.30.180.10">
    <property type="entry name" value="FAS1 domain"/>
    <property type="match status" value="1"/>
</dbReference>
<dbReference type="InterPro" id="IPR036378">
    <property type="entry name" value="FAS1_dom_sf"/>
</dbReference>
<feature type="chain" id="PRO_5021226552" description="FAS1 domain-containing protein" evidence="2">
    <location>
        <begin position="25"/>
        <end position="595"/>
    </location>
</feature>
<proteinExistence type="predicted"/>
<reference evidence="4 5" key="1">
    <citation type="submission" date="2019-04" db="EMBL/GenBank/DDBJ databases">
        <title>High contiguity whole genome sequence and gene annotation resource for two Venturia nashicola isolates.</title>
        <authorList>
            <person name="Prokchorchik M."/>
            <person name="Won K."/>
            <person name="Lee Y."/>
            <person name="Choi E.D."/>
            <person name="Segonzac C."/>
            <person name="Sohn K.H."/>
        </authorList>
    </citation>
    <scope>NUCLEOTIDE SEQUENCE [LARGE SCALE GENOMIC DNA]</scope>
    <source>
        <strain evidence="4 5">PRI2</strain>
    </source>
</reference>
<dbReference type="Pfam" id="PF02469">
    <property type="entry name" value="Fasciclin"/>
    <property type="match status" value="1"/>
</dbReference>
<feature type="region of interest" description="Disordered" evidence="1">
    <location>
        <begin position="563"/>
        <end position="595"/>
    </location>
</feature>
<organism evidence="4 5">
    <name type="scientific">Venturia nashicola</name>
    <dbReference type="NCBI Taxonomy" id="86259"/>
    <lineage>
        <taxon>Eukaryota</taxon>
        <taxon>Fungi</taxon>
        <taxon>Dikarya</taxon>
        <taxon>Ascomycota</taxon>
        <taxon>Pezizomycotina</taxon>
        <taxon>Dothideomycetes</taxon>
        <taxon>Pleosporomycetidae</taxon>
        <taxon>Venturiales</taxon>
        <taxon>Venturiaceae</taxon>
        <taxon>Venturia</taxon>
    </lineage>
</organism>
<keyword evidence="5" id="KW-1185">Reference proteome</keyword>
<keyword evidence="2" id="KW-0732">Signal</keyword>
<evidence type="ECO:0000256" key="2">
    <source>
        <dbReference type="SAM" id="SignalP"/>
    </source>
</evidence>
<gene>
    <name evidence="4" type="ORF">E6O75_ATG06043</name>
</gene>
<comment type="caution">
    <text evidence="4">The sequence shown here is derived from an EMBL/GenBank/DDBJ whole genome shotgun (WGS) entry which is preliminary data.</text>
</comment>
<evidence type="ECO:0000256" key="1">
    <source>
        <dbReference type="SAM" id="MobiDB-lite"/>
    </source>
</evidence>
<feature type="compositionally biased region" description="Polar residues" evidence="1">
    <location>
        <begin position="571"/>
        <end position="580"/>
    </location>
</feature>
<evidence type="ECO:0000313" key="4">
    <source>
        <dbReference type="EMBL" id="TID18922.1"/>
    </source>
</evidence>
<dbReference type="PROSITE" id="PS50213">
    <property type="entry name" value="FAS1"/>
    <property type="match status" value="1"/>
</dbReference>